<dbReference type="SMART" id="SM00842">
    <property type="entry name" value="FtsA"/>
    <property type="match status" value="1"/>
</dbReference>
<dbReference type="EMBL" id="CP038013">
    <property type="protein sequence ID" value="QBQ07957.1"/>
    <property type="molecule type" value="Genomic_DNA"/>
</dbReference>
<keyword evidence="2" id="KW-0132">Cell division</keyword>
<sequence>MKDEVYAFLEITKKDIRFVVGKYREHLGLKIIFKERFKGNWLDDNDVVLDISSAKLKLVKAIKNYENTFNQKIINVGIIYPVKTLKIANASPYKFIKNERSIVTSEDIKSLYIDAKSINENEFTKVINVRPYEFLINNKERRANIKPGFVASSISMMAKVYTITKEVYDSHEQVVRFAGKNILTRYFQTYVLAKQCIDEIHFKEPAVVVDWNTNSLDISFFTRETLIKRVSRQVGINQIISNIAQKINAKNKVVEMYLFKMLNFGSNKSDGEIIYRKYVNTEKKTIEINAKLLKQLILEEIFYIIDLVDLDINKEFSKVEKDFKIYFNGKITELSGIEKIITRSKFKNKVFIYYSLVTGANQIWSTSLCGAIKTCHYANKVSKIFKTSLVEIDKNQYNLNRQDLNNKNSLNNQVPTNQSLLNPILNQRFNQPIINNQRYVANPIYQNQNGLNNQQNHQNINNLTNQNGIIKKQTSR</sequence>
<name>A0A4P7AI63_9MOLU</name>
<dbReference type="GO" id="GO:0051301">
    <property type="term" value="P:cell division"/>
    <property type="evidence" value="ECO:0007669"/>
    <property type="project" value="UniProtKB-KW"/>
</dbReference>
<keyword evidence="3" id="KW-1185">Reference proteome</keyword>
<dbReference type="AlphaFoldDB" id="A0A4P7AI63"/>
<organism evidence="2 3">
    <name type="scientific">Spiroplasma gladiatoris</name>
    <dbReference type="NCBI Taxonomy" id="2143"/>
    <lineage>
        <taxon>Bacteria</taxon>
        <taxon>Bacillati</taxon>
        <taxon>Mycoplasmatota</taxon>
        <taxon>Mollicutes</taxon>
        <taxon>Entomoplasmatales</taxon>
        <taxon>Spiroplasmataceae</taxon>
        <taxon>Spiroplasma</taxon>
    </lineage>
</organism>
<protein>
    <submittedName>
        <fullName evidence="2">Cell division protein FtsA</fullName>
    </submittedName>
</protein>
<proteinExistence type="predicted"/>
<dbReference type="RefSeq" id="WP_134297766.1">
    <property type="nucleotide sequence ID" value="NZ_CP038013.1"/>
</dbReference>
<dbReference type="Gene3D" id="3.30.420.40">
    <property type="match status" value="1"/>
</dbReference>
<accession>A0A4P7AI63</accession>
<dbReference type="KEGG" id="sgq:SGLAD_v1c07580"/>
<evidence type="ECO:0000259" key="1">
    <source>
        <dbReference type="SMART" id="SM00842"/>
    </source>
</evidence>
<keyword evidence="2" id="KW-0131">Cell cycle</keyword>
<dbReference type="Proteomes" id="UP000294309">
    <property type="component" value="Chromosome"/>
</dbReference>
<dbReference type="InterPro" id="IPR043129">
    <property type="entry name" value="ATPase_NBD"/>
</dbReference>
<evidence type="ECO:0000313" key="3">
    <source>
        <dbReference type="Proteomes" id="UP000294309"/>
    </source>
</evidence>
<dbReference type="OrthoDB" id="387486at2"/>
<evidence type="ECO:0000313" key="2">
    <source>
        <dbReference type="EMBL" id="QBQ07957.1"/>
    </source>
</evidence>
<reference evidence="2 3" key="1">
    <citation type="submission" date="2019-03" db="EMBL/GenBank/DDBJ databases">
        <title>Complete genome sequence of Spiroplasma gladiatoris TG-1 (DSM 22552).</title>
        <authorList>
            <person name="Lin Y.-C."/>
            <person name="Chou L."/>
            <person name="Kuo C.-H."/>
        </authorList>
    </citation>
    <scope>NUCLEOTIDE SEQUENCE [LARGE SCALE GENOMIC DNA]</scope>
    <source>
        <strain evidence="2 3">TG-1</strain>
    </source>
</reference>
<dbReference type="SUPFAM" id="SSF53067">
    <property type="entry name" value="Actin-like ATPase domain"/>
    <property type="match status" value="1"/>
</dbReference>
<gene>
    <name evidence="2" type="primary">ftsA</name>
    <name evidence="2" type="ORF">SGLAD_v1c07580</name>
</gene>
<dbReference type="InterPro" id="IPR003494">
    <property type="entry name" value="SHS2_FtsA"/>
</dbReference>
<feature type="domain" description="SHS2" evidence="1">
    <location>
        <begin position="6"/>
        <end position="196"/>
    </location>
</feature>